<evidence type="ECO:0000256" key="1">
    <source>
        <dbReference type="SAM" id="MobiDB-lite"/>
    </source>
</evidence>
<dbReference type="InterPro" id="IPR001279">
    <property type="entry name" value="Metallo-B-lactamas"/>
</dbReference>
<dbReference type="PANTHER" id="PTHR15032:SF4">
    <property type="entry name" value="N-ACYL-PHOSPHATIDYLETHANOLAMINE-HYDROLYZING PHOSPHOLIPASE D"/>
    <property type="match status" value="1"/>
</dbReference>
<dbReference type="InterPro" id="IPR036866">
    <property type="entry name" value="RibonucZ/Hydroxyglut_hydro"/>
</dbReference>
<dbReference type="GO" id="GO:0070290">
    <property type="term" value="F:N-acylphosphatidylethanolamine-specific phospholipase D activity"/>
    <property type="evidence" value="ECO:0007669"/>
    <property type="project" value="UniProtKB-EC"/>
</dbReference>
<name>A0ABR1GGU7_9HYPO</name>
<gene>
    <name evidence="3" type="primary">EFM4_2</name>
    <name evidence="3" type="ORF">QQX98_013174</name>
</gene>
<organism evidence="3 4">
    <name type="scientific">Neonectria punicea</name>
    <dbReference type="NCBI Taxonomy" id="979145"/>
    <lineage>
        <taxon>Eukaryota</taxon>
        <taxon>Fungi</taxon>
        <taxon>Dikarya</taxon>
        <taxon>Ascomycota</taxon>
        <taxon>Pezizomycotina</taxon>
        <taxon>Sordariomycetes</taxon>
        <taxon>Hypocreomycetidae</taxon>
        <taxon>Hypocreales</taxon>
        <taxon>Nectriaceae</taxon>
        <taxon>Neonectria</taxon>
    </lineage>
</organism>
<reference evidence="3 4" key="1">
    <citation type="journal article" date="2025" name="Microbiol. Resour. Announc.">
        <title>Draft genome sequences for Neonectria magnoliae and Neonectria punicea, canker pathogens of Liriodendron tulipifera and Acer saccharum in West Virginia.</title>
        <authorList>
            <person name="Petronek H.M."/>
            <person name="Kasson M.T."/>
            <person name="Metheny A.M."/>
            <person name="Stauder C.M."/>
            <person name="Lovett B."/>
            <person name="Lynch S.C."/>
            <person name="Garnas J.R."/>
            <person name="Kasson L.R."/>
            <person name="Stajich J.E."/>
        </authorList>
    </citation>
    <scope>NUCLEOTIDE SEQUENCE [LARGE SCALE GENOMIC DNA]</scope>
    <source>
        <strain evidence="3 4">NRRL 64653</strain>
    </source>
</reference>
<keyword evidence="4" id="KW-1185">Reference proteome</keyword>
<proteinExistence type="predicted"/>
<keyword evidence="3" id="KW-0378">Hydrolase</keyword>
<dbReference type="EMBL" id="JAZAVJ010000518">
    <property type="protein sequence ID" value="KAK7394043.1"/>
    <property type="molecule type" value="Genomic_DNA"/>
</dbReference>
<dbReference type="Proteomes" id="UP001498476">
    <property type="component" value="Unassembled WGS sequence"/>
</dbReference>
<dbReference type="Gene3D" id="3.60.15.10">
    <property type="entry name" value="Ribonuclease Z/Hydroxyacylglutathione hydrolase-like"/>
    <property type="match status" value="1"/>
</dbReference>
<accession>A0ABR1GGU7</accession>
<evidence type="ECO:0000259" key="2">
    <source>
        <dbReference type="Pfam" id="PF12706"/>
    </source>
</evidence>
<evidence type="ECO:0000313" key="4">
    <source>
        <dbReference type="Proteomes" id="UP001498476"/>
    </source>
</evidence>
<sequence length="386" mass="43639">MPRHVTATPRPAALRPPDHWVGKPPTRFRNPWPSFRAEHSLASMWRVRFSSDRNFVPVPEDSSELVTVQRPDWGLGRQCAKATWIGHASFFLETTPTQNPKRGVRMLLDPVFCERMGPTSFLGPKRFLNPPCRLEDVPEVDVICISHNHYDHLDLDTIKSLYFDKRRAGPLQFVSGLGSKKWFLGCGIQDEHVVEMDWWDELDIVVKDVGSLKLVCTPSQHGSRRGALDDCHMLWCSFVIEEVGSTPSRRIFFAGDTGYRTVTDEDIASGKDLAELPRCPAFAEIGEKYGPFDLAMLPIGCYTPRSFMSSVHCSPEDSVEIHKDIKSKRSLGMHYGTVRGGLSAQYEDVREPPLKWKEACEKSGFRWGDEIFLCNIGETVLIGEAE</sequence>
<dbReference type="InterPro" id="IPR024884">
    <property type="entry name" value="NAPE-PLD"/>
</dbReference>
<evidence type="ECO:0000313" key="3">
    <source>
        <dbReference type="EMBL" id="KAK7394043.1"/>
    </source>
</evidence>
<dbReference type="SUPFAM" id="SSF56281">
    <property type="entry name" value="Metallo-hydrolase/oxidoreductase"/>
    <property type="match status" value="1"/>
</dbReference>
<dbReference type="PANTHER" id="PTHR15032">
    <property type="entry name" value="N-ACYL-PHOSPHATIDYLETHANOLAMINE-HYDROLYZING PHOSPHOLIPASE D"/>
    <property type="match status" value="1"/>
</dbReference>
<dbReference type="Pfam" id="PF12706">
    <property type="entry name" value="Lactamase_B_2"/>
    <property type="match status" value="1"/>
</dbReference>
<comment type="caution">
    <text evidence="3">The sequence shown here is derived from an EMBL/GenBank/DDBJ whole genome shotgun (WGS) entry which is preliminary data.</text>
</comment>
<protein>
    <submittedName>
        <fullName evidence="3">Protein-lysine N-methyltransferase efm4</fullName>
        <ecNumber evidence="3">3.1.4.54</ecNumber>
    </submittedName>
</protein>
<dbReference type="PIRSF" id="PIRSF038896">
    <property type="entry name" value="NAPE-PLD"/>
    <property type="match status" value="1"/>
</dbReference>
<feature type="compositionally biased region" description="Low complexity" evidence="1">
    <location>
        <begin position="1"/>
        <end position="15"/>
    </location>
</feature>
<feature type="domain" description="Metallo-beta-lactamase" evidence="2">
    <location>
        <begin position="105"/>
        <end position="335"/>
    </location>
</feature>
<dbReference type="EC" id="3.1.4.54" evidence="3"/>
<feature type="region of interest" description="Disordered" evidence="1">
    <location>
        <begin position="1"/>
        <end position="22"/>
    </location>
</feature>